<sequence>MQSIPVRRLAVPLAAVLVALLLTGSGAAPTSPAGPGGTGALAGDLDRLLADPRLAGAEVSVLVSDAASGQELYRHDPDALMLPASTQKTVTAAAALDLLGQDHRFTTEVLAAGPRTGGRLEGDLVLRGGGDPSLLPADLDALAVRVAAAGVTEVAGGVLADASRYDADALAAAWAWDDQAAYYSPQISALTLTTDSDDDVGSVRLTLTPDATPGGPAAVRLTPEQAPVRISGQVITGPAGGASTVQVDRRPGDNDLVLSGSLPADAGPTGAWVAIDDPARLAGTVFAAALARHGVTVRGALREGPAPAGATVLAAHDSAQLGALLVPFLKLSNNGIAEHLVKEIGVVRAGSGSWAAGLEQVRGFLTRNALEPTPARQVDGSGLSRQNLLTGRRLVALLRFARQQPWFGAWYDALPVAGDPRRMVGGTLTDRLRGTPAEGRLHAKTGSMTGVDALAGYLDRADGRTLAFSVLVNNFAGPSPRPVIDALVVRLASDAAVAPRRVDPTGPAVPAPAPASAHDWENACAAAARC</sequence>
<keyword evidence="2" id="KW-0378">Hydrolase</keyword>
<evidence type="ECO:0000256" key="3">
    <source>
        <dbReference type="SAM" id="SignalP"/>
    </source>
</evidence>
<dbReference type="InterPro" id="IPR000667">
    <property type="entry name" value="Peptidase_S13"/>
</dbReference>
<protein>
    <submittedName>
        <fullName evidence="4">D-alanyl-D-alanine carboxypeptidase/D-alanyl-D-alanine-endopeptidase</fullName>
    </submittedName>
</protein>
<name>A0ABN1VJZ9_9ACTN</name>
<keyword evidence="4" id="KW-0645">Protease</keyword>
<proteinExistence type="inferred from homology"/>
<comment type="caution">
    <text evidence="4">The sequence shown here is derived from an EMBL/GenBank/DDBJ whole genome shotgun (WGS) entry which is preliminary data.</text>
</comment>
<dbReference type="InterPro" id="IPR012338">
    <property type="entry name" value="Beta-lactam/transpept-like"/>
</dbReference>
<dbReference type="RefSeq" id="WP_344437429.1">
    <property type="nucleotide sequence ID" value="NZ_BAAALF010000001.1"/>
</dbReference>
<dbReference type="Gene3D" id="3.50.80.20">
    <property type="entry name" value="D-Ala-D-Ala carboxypeptidase C, peptidase S13"/>
    <property type="match status" value="1"/>
</dbReference>
<dbReference type="PANTHER" id="PTHR30023:SF0">
    <property type="entry name" value="PENICILLIN-SENSITIVE CARBOXYPEPTIDASE A"/>
    <property type="match status" value="1"/>
</dbReference>
<dbReference type="SUPFAM" id="SSF56601">
    <property type="entry name" value="beta-lactamase/transpeptidase-like"/>
    <property type="match status" value="1"/>
</dbReference>
<dbReference type="Gene3D" id="3.40.710.10">
    <property type="entry name" value="DD-peptidase/beta-lactamase superfamily"/>
    <property type="match status" value="2"/>
</dbReference>
<keyword evidence="3" id="KW-0732">Signal</keyword>
<accession>A0ABN1VJZ9</accession>
<feature type="chain" id="PRO_5045633626" evidence="3">
    <location>
        <begin position="28"/>
        <end position="530"/>
    </location>
</feature>
<evidence type="ECO:0000256" key="2">
    <source>
        <dbReference type="ARBA" id="ARBA00022801"/>
    </source>
</evidence>
<evidence type="ECO:0000313" key="5">
    <source>
        <dbReference type="Proteomes" id="UP001500037"/>
    </source>
</evidence>
<evidence type="ECO:0000313" key="4">
    <source>
        <dbReference type="EMBL" id="GAA1214307.1"/>
    </source>
</evidence>
<dbReference type="EMBL" id="BAAALF010000001">
    <property type="protein sequence ID" value="GAA1214307.1"/>
    <property type="molecule type" value="Genomic_DNA"/>
</dbReference>
<keyword evidence="4" id="KW-0121">Carboxypeptidase</keyword>
<feature type="signal peptide" evidence="3">
    <location>
        <begin position="1"/>
        <end position="27"/>
    </location>
</feature>
<evidence type="ECO:0000256" key="1">
    <source>
        <dbReference type="ARBA" id="ARBA00006096"/>
    </source>
</evidence>
<dbReference type="Proteomes" id="UP001500037">
    <property type="component" value="Unassembled WGS sequence"/>
</dbReference>
<gene>
    <name evidence="4" type="primary">dacB_1</name>
    <name evidence="4" type="ORF">GCM10009665_00070</name>
</gene>
<dbReference type="GO" id="GO:0004180">
    <property type="term" value="F:carboxypeptidase activity"/>
    <property type="evidence" value="ECO:0007669"/>
    <property type="project" value="UniProtKB-KW"/>
</dbReference>
<dbReference type="Pfam" id="PF02113">
    <property type="entry name" value="Peptidase_S13"/>
    <property type="match status" value="1"/>
</dbReference>
<dbReference type="PRINTS" id="PR00922">
    <property type="entry name" value="DADACBPTASE3"/>
</dbReference>
<keyword evidence="5" id="KW-1185">Reference proteome</keyword>
<organism evidence="4 5">
    <name type="scientific">Kitasatospora nipponensis</name>
    <dbReference type="NCBI Taxonomy" id="258049"/>
    <lineage>
        <taxon>Bacteria</taxon>
        <taxon>Bacillati</taxon>
        <taxon>Actinomycetota</taxon>
        <taxon>Actinomycetes</taxon>
        <taxon>Kitasatosporales</taxon>
        <taxon>Streptomycetaceae</taxon>
        <taxon>Kitasatospora</taxon>
    </lineage>
</organism>
<comment type="similarity">
    <text evidence="1">Belongs to the peptidase S13 family.</text>
</comment>
<reference evidence="4 5" key="1">
    <citation type="journal article" date="2019" name="Int. J. Syst. Evol. Microbiol.">
        <title>The Global Catalogue of Microorganisms (GCM) 10K type strain sequencing project: providing services to taxonomists for standard genome sequencing and annotation.</title>
        <authorList>
            <consortium name="The Broad Institute Genomics Platform"/>
            <consortium name="The Broad Institute Genome Sequencing Center for Infectious Disease"/>
            <person name="Wu L."/>
            <person name="Ma J."/>
        </authorList>
    </citation>
    <scope>NUCLEOTIDE SEQUENCE [LARGE SCALE GENOMIC DNA]</scope>
    <source>
        <strain evidence="4 5">JCM 13004</strain>
    </source>
</reference>
<dbReference type="NCBIfam" id="TIGR00666">
    <property type="entry name" value="PBP4"/>
    <property type="match status" value="1"/>
</dbReference>
<dbReference type="PANTHER" id="PTHR30023">
    <property type="entry name" value="D-ALANYL-D-ALANINE CARBOXYPEPTIDASE"/>
    <property type="match status" value="1"/>
</dbReference>